<reference evidence="2 3" key="1">
    <citation type="submission" date="2018-06" db="EMBL/GenBank/DDBJ databases">
        <title>Genome Sequence of the Brown Rot Fungal Pathogen Monilinia fructigena.</title>
        <authorList>
            <person name="Landi L."/>
            <person name="De Miccolis Angelini R.M."/>
            <person name="Pollastro S."/>
            <person name="Abate D."/>
            <person name="Faretra F."/>
            <person name="Romanazzi G."/>
        </authorList>
    </citation>
    <scope>NUCLEOTIDE SEQUENCE [LARGE SCALE GENOMIC DNA]</scope>
    <source>
        <strain evidence="2 3">Mfrg269</strain>
    </source>
</reference>
<organism evidence="2 3">
    <name type="scientific">Monilinia fructigena</name>
    <dbReference type="NCBI Taxonomy" id="38457"/>
    <lineage>
        <taxon>Eukaryota</taxon>
        <taxon>Fungi</taxon>
        <taxon>Dikarya</taxon>
        <taxon>Ascomycota</taxon>
        <taxon>Pezizomycotina</taxon>
        <taxon>Leotiomycetes</taxon>
        <taxon>Helotiales</taxon>
        <taxon>Sclerotiniaceae</taxon>
        <taxon>Monilinia</taxon>
    </lineage>
</organism>
<name>A0A395J1X2_9HELO</name>
<sequence>MMQGFNGGRGNMDSSSQVAGFNPGNDGFGHRSTNTSYGGSEFDHGTGFNPGNGSFDHHSTKTDYGGV</sequence>
<evidence type="ECO:0000313" key="2">
    <source>
        <dbReference type="EMBL" id="RAL66361.1"/>
    </source>
</evidence>
<dbReference type="Proteomes" id="UP000249056">
    <property type="component" value="Unassembled WGS sequence"/>
</dbReference>
<proteinExistence type="predicted"/>
<evidence type="ECO:0000256" key="1">
    <source>
        <dbReference type="SAM" id="MobiDB-lite"/>
    </source>
</evidence>
<accession>A0A395J1X2</accession>
<comment type="caution">
    <text evidence="2">The sequence shown here is derived from an EMBL/GenBank/DDBJ whole genome shotgun (WGS) entry which is preliminary data.</text>
</comment>
<dbReference type="EMBL" id="QKRW01000007">
    <property type="protein sequence ID" value="RAL66361.1"/>
    <property type="molecule type" value="Genomic_DNA"/>
</dbReference>
<dbReference type="AlphaFoldDB" id="A0A395J1X2"/>
<feature type="compositionally biased region" description="Gly residues" evidence="1">
    <location>
        <begin position="1"/>
        <end position="10"/>
    </location>
</feature>
<keyword evidence="3" id="KW-1185">Reference proteome</keyword>
<protein>
    <submittedName>
        <fullName evidence="2">Uncharacterized protein</fullName>
    </submittedName>
</protein>
<feature type="region of interest" description="Disordered" evidence="1">
    <location>
        <begin position="1"/>
        <end position="67"/>
    </location>
</feature>
<evidence type="ECO:0000313" key="3">
    <source>
        <dbReference type="Proteomes" id="UP000249056"/>
    </source>
</evidence>
<gene>
    <name evidence="2" type="ORF">DID88_006030</name>
</gene>